<dbReference type="RefSeq" id="XP_014655167.1">
    <property type="nucleotide sequence ID" value="XM_014799681.1"/>
</dbReference>
<dbReference type="InterPro" id="IPR001594">
    <property type="entry name" value="Palmitoyltrfase_DHHC"/>
</dbReference>
<dbReference type="GO" id="GO:0005794">
    <property type="term" value="C:Golgi apparatus"/>
    <property type="evidence" value="ECO:0007669"/>
    <property type="project" value="TreeGrafter"/>
</dbReference>
<dbReference type="Proteomes" id="UP000053758">
    <property type="component" value="Unassembled WGS sequence"/>
</dbReference>
<evidence type="ECO:0000256" key="3">
    <source>
        <dbReference type="ARBA" id="ARBA00022692"/>
    </source>
</evidence>
<gene>
    <name evidence="11" type="ORF">PAN0_014d4975</name>
</gene>
<dbReference type="EMBL" id="DF830081">
    <property type="protein sequence ID" value="GAK66752.1"/>
    <property type="molecule type" value="Genomic_DNA"/>
</dbReference>
<dbReference type="GeneID" id="26305820"/>
<accession>A0A081CJA6</accession>
<organism evidence="11 12">
    <name type="scientific">Pseudozyma antarctica</name>
    <name type="common">Yeast</name>
    <name type="synonym">Candida antarctica</name>
    <dbReference type="NCBI Taxonomy" id="84753"/>
    <lineage>
        <taxon>Eukaryota</taxon>
        <taxon>Fungi</taxon>
        <taxon>Dikarya</taxon>
        <taxon>Basidiomycota</taxon>
        <taxon>Ustilaginomycotina</taxon>
        <taxon>Ustilaginomycetes</taxon>
        <taxon>Ustilaginales</taxon>
        <taxon>Ustilaginaceae</taxon>
        <taxon>Moesziomyces</taxon>
    </lineage>
</organism>
<evidence type="ECO:0000256" key="2">
    <source>
        <dbReference type="ARBA" id="ARBA00022679"/>
    </source>
</evidence>
<keyword evidence="12" id="KW-1185">Reference proteome</keyword>
<evidence type="ECO:0000256" key="5">
    <source>
        <dbReference type="ARBA" id="ARBA00023136"/>
    </source>
</evidence>
<keyword evidence="6" id="KW-0564">Palmitate</keyword>
<dbReference type="Pfam" id="PF01529">
    <property type="entry name" value="DHHC"/>
    <property type="match status" value="1"/>
</dbReference>
<feature type="transmembrane region" description="Helical" evidence="10">
    <location>
        <begin position="563"/>
        <end position="584"/>
    </location>
</feature>
<reference evidence="12" key="1">
    <citation type="journal article" date="2014" name="Genome Announc.">
        <title>Draft Genome Sequence of the Yeast Pseudozyma antarctica Type Strain JCM10317, a Producer of the Glycolipid Biosurfactants, Mannosylerythritol Lipids.</title>
        <authorList>
            <person name="Saika A."/>
            <person name="Koike H."/>
            <person name="Hori T."/>
            <person name="Fukuoka T."/>
            <person name="Sato S."/>
            <person name="Habe H."/>
            <person name="Kitamoto D."/>
            <person name="Morita T."/>
        </authorList>
    </citation>
    <scope>NUCLEOTIDE SEQUENCE [LARGE SCALE GENOMIC DNA]</scope>
    <source>
        <strain evidence="12">JCM 10317</strain>
    </source>
</reference>
<dbReference type="GO" id="GO:0016020">
    <property type="term" value="C:membrane"/>
    <property type="evidence" value="ECO:0007669"/>
    <property type="project" value="UniProtKB-SubCell"/>
</dbReference>
<dbReference type="EC" id="2.3.1.225" evidence="10"/>
<dbReference type="OrthoDB" id="9909019at2759"/>
<dbReference type="InterPro" id="IPR039859">
    <property type="entry name" value="PFA4/ZDH16/20/ERF2-like"/>
</dbReference>
<evidence type="ECO:0000256" key="9">
    <source>
        <dbReference type="ARBA" id="ARBA00048048"/>
    </source>
</evidence>
<keyword evidence="3 10" id="KW-0812">Transmembrane</keyword>
<comment type="catalytic activity">
    <reaction evidence="9 10">
        <text>L-cysteinyl-[protein] + hexadecanoyl-CoA = S-hexadecanoyl-L-cysteinyl-[protein] + CoA</text>
        <dbReference type="Rhea" id="RHEA:36683"/>
        <dbReference type="Rhea" id="RHEA-COMP:10131"/>
        <dbReference type="Rhea" id="RHEA-COMP:11032"/>
        <dbReference type="ChEBI" id="CHEBI:29950"/>
        <dbReference type="ChEBI" id="CHEBI:57287"/>
        <dbReference type="ChEBI" id="CHEBI:57379"/>
        <dbReference type="ChEBI" id="CHEBI:74151"/>
        <dbReference type="EC" id="2.3.1.225"/>
    </reaction>
</comment>
<evidence type="ECO:0000313" key="12">
    <source>
        <dbReference type="Proteomes" id="UP000053758"/>
    </source>
</evidence>
<dbReference type="GO" id="GO:0006612">
    <property type="term" value="P:protein targeting to membrane"/>
    <property type="evidence" value="ECO:0007669"/>
    <property type="project" value="TreeGrafter"/>
</dbReference>
<comment type="similarity">
    <text evidence="10">Belongs to the DHHC palmitoyltransferase family.</text>
</comment>
<evidence type="ECO:0000256" key="6">
    <source>
        <dbReference type="ARBA" id="ARBA00023139"/>
    </source>
</evidence>
<comment type="subcellular location">
    <subcellularLocation>
        <location evidence="1">Membrane</location>
        <topology evidence="1">Multi-pass membrane protein</topology>
    </subcellularLocation>
</comment>
<sequence length="888" mass="94756">MSYPDADDAATPPADTTLRDTTNFPSSRTLNSSSRLSNYTEAPTRRSSFQSAQASLYQDTDASLAFDDARESFDLDSDLEVRSQRAASRTARSRTASPFEPTRPRSAASFRAADAMLAKRRSLAASEDELETTVDTPASPSLGAPGLARRRSSKRTSVEMSRPLSSLSRRSSISAAGHDEPHNRLRDAAAAAASRSSFSNRRHSVEIDQLARNISRASTPHGFRTEDEDDDAPAPRPASRSGSSLALRRYDQDGGSFIKRDGRDRGSILPPAAFFAPKKPSARNSTGNLLESTATNAARSTTPLSFRSTTPAPAAAPVHSANADSVDGLAAQEVLGYRATSPTGFHHHARSPSPWGVAASVHSASSSVQHAPAIGSAATDRNDALDPATAPATPLGAHDAFGHAAGQASPHSVVRMMASTDPLLPARALPHATPASGLGLGTSDATAARETAQAGSPDMPDQRASLRNGGAAASKTTATATALPNGGAKAEPDAVGAQAKGAKRGMRNYRQHKGGNRFLLGGLLMTSSDNPLPFIASYLLLLVLGGLFFGFEAKWLSANLSPAVVAVFAYVWLLAVVNMGVTAWKDPGIIPRGLDADPPCVLGDTSYEPGRQALADPEDPLAVPVQRVLRIRGQTVQVKWCETCGTYRPPRSSHCRVCDNCVENIDHHCTYLNTCIGRRNYVPFLVFLSASIVAALYVVAFTAARLVLMTKPTTYRYPRGGAAEGYSFRQALGESPVSAVLFVLSLAAATPLVVLWSYHVRLVLRNRSTVEQIRINTARDYGEHKQLELDPAGDDDAASTYGAADRPRRRGGLRAALVKIKIARPRYRDPNPFAAARTRTNVRNALGWRSLDLGSWIDRRAVHEPDTRAPHPRPTADAPATEAPVWKA</sequence>
<keyword evidence="4 10" id="KW-1133">Transmembrane helix</keyword>
<evidence type="ECO:0000256" key="10">
    <source>
        <dbReference type="RuleBase" id="RU079119"/>
    </source>
</evidence>
<protein>
    <recommendedName>
        <fullName evidence="10">Palmitoyltransferase</fullName>
        <ecNumber evidence="10">2.3.1.225</ecNumber>
    </recommendedName>
</protein>
<evidence type="ECO:0000313" key="11">
    <source>
        <dbReference type="EMBL" id="GAK66752.1"/>
    </source>
</evidence>
<keyword evidence="8 10" id="KW-0012">Acyltransferase</keyword>
<dbReference type="GO" id="GO:0019706">
    <property type="term" value="F:protein-cysteine S-palmitoyltransferase activity"/>
    <property type="evidence" value="ECO:0007669"/>
    <property type="project" value="UniProtKB-EC"/>
</dbReference>
<proteinExistence type="inferred from homology"/>
<dbReference type="GO" id="GO:0005783">
    <property type="term" value="C:endoplasmic reticulum"/>
    <property type="evidence" value="ECO:0007669"/>
    <property type="project" value="TreeGrafter"/>
</dbReference>
<evidence type="ECO:0000256" key="7">
    <source>
        <dbReference type="ARBA" id="ARBA00023288"/>
    </source>
</evidence>
<dbReference type="HOGENOM" id="CLU_015528_0_0_1"/>
<feature type="transmembrane region" description="Helical" evidence="10">
    <location>
        <begin position="737"/>
        <end position="758"/>
    </location>
</feature>
<comment type="domain">
    <text evidence="10">The DHHC domain is required for palmitoyltransferase activity.</text>
</comment>
<dbReference type="PANTHER" id="PTHR22883">
    <property type="entry name" value="ZINC FINGER DHHC DOMAIN CONTAINING PROTEIN"/>
    <property type="match status" value="1"/>
</dbReference>
<keyword evidence="2 10" id="KW-0808">Transferase</keyword>
<keyword evidence="7" id="KW-0449">Lipoprotein</keyword>
<dbReference type="PROSITE" id="PS50216">
    <property type="entry name" value="DHHC"/>
    <property type="match status" value="1"/>
</dbReference>
<evidence type="ECO:0000256" key="4">
    <source>
        <dbReference type="ARBA" id="ARBA00022989"/>
    </source>
</evidence>
<keyword evidence="5 10" id="KW-0472">Membrane</keyword>
<evidence type="ECO:0000256" key="1">
    <source>
        <dbReference type="ARBA" id="ARBA00004141"/>
    </source>
</evidence>
<dbReference type="PANTHER" id="PTHR22883:SF488">
    <property type="entry name" value="PALMITOYLTRANSFERASE"/>
    <property type="match status" value="1"/>
</dbReference>
<evidence type="ECO:0000256" key="8">
    <source>
        <dbReference type="ARBA" id="ARBA00023315"/>
    </source>
</evidence>
<name>A0A081CJA6_PSEA2</name>
<feature type="transmembrane region" description="Helical" evidence="10">
    <location>
        <begin position="684"/>
        <end position="708"/>
    </location>
</feature>
<dbReference type="AlphaFoldDB" id="A0A081CJA6"/>